<dbReference type="eggNOG" id="COG4628">
    <property type="taxonomic scope" value="Bacteria"/>
</dbReference>
<dbReference type="Gene3D" id="1.25.40.20">
    <property type="entry name" value="Ankyrin repeat-containing domain"/>
    <property type="match status" value="1"/>
</dbReference>
<sequence>MRHLHAEYGWEELARRIPVRCFQRDPSVVSSLKFLRKTPWAREQVETEYVRLARREDANPVIDALKRGQVPDPTGVSQTRLHGALAWMLRHVPQNAVNLNTYVLPTLAAVQDVNFWPAEETMPLLNRAIEQSHPGEGDYEPGVVAELLRRGADADDGRYWPPLLHAVDVEGRAYRSRSRAPRTDLLDLLLAHGADPGVTDPQGHTALSIAQAYDLRAAMNKLSPPA</sequence>
<reference evidence="1 2" key="1">
    <citation type="journal article" date="2012" name="PLoS ONE">
        <title>Genome sequence and transcriptome analysis of the radioresistant bacterium Deinococcus gobiensis: insights into the extreme environmental adaptations.</title>
        <authorList>
            <person name="Yuan M."/>
            <person name="Chen M."/>
            <person name="Zhang W."/>
            <person name="Lu W."/>
            <person name="Wang J."/>
            <person name="Yang M."/>
            <person name="Zhao P."/>
            <person name="Tang R."/>
            <person name="Li X."/>
            <person name="Hao Y."/>
            <person name="Zhou Z."/>
            <person name="Zhan Y."/>
            <person name="Yu H."/>
            <person name="Teng C."/>
            <person name="Yan Y."/>
            <person name="Ping S."/>
            <person name="Wang Y."/>
            <person name="Lin M."/>
        </authorList>
    </citation>
    <scope>NUCLEOTIDE SEQUENCE [LARGE SCALE GENOMIC DNA]</scope>
    <source>
        <strain evidence="1 2">I-0</strain>
    </source>
</reference>
<dbReference type="AlphaFoldDB" id="H8GTS9"/>
<evidence type="ECO:0000313" key="1">
    <source>
        <dbReference type="EMBL" id="AFD26569.1"/>
    </source>
</evidence>
<dbReference type="EMBL" id="CP002191">
    <property type="protein sequence ID" value="AFD26569.1"/>
    <property type="molecule type" value="Genomic_DNA"/>
</dbReference>
<organism evidence="1 2">
    <name type="scientific">Deinococcus gobiensis (strain DSM 21396 / JCM 16679 / CGMCC 1.7299 / I-0)</name>
    <dbReference type="NCBI Taxonomy" id="745776"/>
    <lineage>
        <taxon>Bacteria</taxon>
        <taxon>Thermotogati</taxon>
        <taxon>Deinococcota</taxon>
        <taxon>Deinococci</taxon>
        <taxon>Deinococcales</taxon>
        <taxon>Deinococcaceae</taxon>
        <taxon>Deinococcus</taxon>
    </lineage>
</organism>
<keyword evidence="2" id="KW-1185">Reference proteome</keyword>
<evidence type="ECO:0000313" key="2">
    <source>
        <dbReference type="Proteomes" id="UP000007575"/>
    </source>
</evidence>
<dbReference type="Pfam" id="PF09905">
    <property type="entry name" value="VF530"/>
    <property type="match status" value="1"/>
</dbReference>
<dbReference type="InterPro" id="IPR018668">
    <property type="entry name" value="DNA-binding_VF530-like"/>
</dbReference>
<name>H8GTS9_DEIGI</name>
<dbReference type="Gene3D" id="1.10.720.30">
    <property type="entry name" value="SAP domain"/>
    <property type="match status" value="1"/>
</dbReference>
<dbReference type="GO" id="GO:0003677">
    <property type="term" value="F:DNA binding"/>
    <property type="evidence" value="ECO:0007669"/>
    <property type="project" value="InterPro"/>
</dbReference>
<protein>
    <submittedName>
        <fullName evidence="1">Uncharacterized protein</fullName>
    </submittedName>
</protein>
<dbReference type="eggNOG" id="COG0666">
    <property type="taxonomic scope" value="Bacteria"/>
</dbReference>
<gene>
    <name evidence="1" type="ordered locus">DGo_CA2642</name>
</gene>
<dbReference type="Proteomes" id="UP000007575">
    <property type="component" value="Chromosome"/>
</dbReference>
<dbReference type="HOGENOM" id="CLU_1223103_0_0_0"/>
<dbReference type="InterPro" id="IPR036770">
    <property type="entry name" value="Ankyrin_rpt-contain_sf"/>
</dbReference>
<dbReference type="InterPro" id="IPR036361">
    <property type="entry name" value="SAP_dom_sf"/>
</dbReference>
<accession>H8GTS9</accession>
<dbReference type="KEGG" id="dgo:DGo_CA2642"/>
<dbReference type="STRING" id="745776.DGo_CA2642"/>
<dbReference type="PATRIC" id="fig|745776.4.peg.2708"/>
<proteinExistence type="predicted"/>
<dbReference type="SUPFAM" id="SSF48403">
    <property type="entry name" value="Ankyrin repeat"/>
    <property type="match status" value="1"/>
</dbReference>